<feature type="compositionally biased region" description="Pro residues" evidence="5">
    <location>
        <begin position="276"/>
        <end position="292"/>
    </location>
</feature>
<evidence type="ECO:0000256" key="4">
    <source>
        <dbReference type="ARBA" id="ARBA00022833"/>
    </source>
</evidence>
<evidence type="ECO:0000259" key="6">
    <source>
        <dbReference type="PROSITE" id="PS51805"/>
    </source>
</evidence>
<feature type="compositionally biased region" description="Polar residues" evidence="5">
    <location>
        <begin position="333"/>
        <end position="342"/>
    </location>
</feature>
<feature type="region of interest" description="Disordered" evidence="5">
    <location>
        <begin position="388"/>
        <end position="416"/>
    </location>
</feature>
<feature type="compositionally biased region" description="Pro residues" evidence="5">
    <location>
        <begin position="56"/>
        <end position="67"/>
    </location>
</feature>
<sequence length="1253" mass="140046">MSSSSSSYSMHSPIVTTQLDYSGPLSNDIYAGSSSSNRPSIYANHMMASNSYGPTYPLPPPPLPSLPTSPSFRSDMNDGDPYSSSTTNIHYTTNGNDVPSSLHHYTDNPNLSSSSPSMAQQHHPHHNHVSMHHPHHQHYHQTYPHGPPLASLEHHPQHQSQSSSSQNIYPNPCIRNMQPYPLVSNNLTMMNNNRNHTIQTTSATTINTTTKQHHQTSSGIGYWPCDSQTLPPPSPLSSSSPHCYPANVNNNNNKTTTTNSNHWTRLSPSNNNTPSPIQPLQPPTLPPPPPPSSSSSSSSSSSTPTSHPFHSSPHNHNVMPSSDSSSSSSSNSGKQFTNHTMINSSGHHHHPQQQHQQQQGSMMMMNNNNSSGINPLQSLQKMVQIDPSISSPISSQPSNGSDHLRTTIHSHQQQQQYETAIVTMNDTQQQQMNVCGSGNGSHSSSSSSSLDGTIIDTNNTINNYPTYYNLDQNRLSATQLQHPQSSYGNINSNNPSISTSSMMVVPEFSPMAKNSLSPSSSASNSPPPQPHTPTERSPIEVNNSKNSNDGNNSNRTNLIRFSNKNGNQIGRKNSKNFPLDSNPLDDCESPNRNQKLKNKTRTTTSITGLQTDQTHDHSNHSYRCGSIETSSSRDSIKSNDSATTTSDGQSSSVYGGMSSSQCSTPNNWKSNNNSNNQQQQSTQQQQIEFRNFSNSNSIQTPKSSWWSENQSSASSNRSFTPMIDSNQSSYNNNNNSSTMNNYPMTRSTSSSWSQQQQQQHPHHQQQQMLPFQISGCTIPDGIIKKKRGRPFGSKNRRSLEHAVAATAASISTSNPRITTVATAVTTTTNASNNQLIDPNRMMKKRKSSMFIDIGINTNLSFDVHDNWNHHNNSNNNKDDQFEFESNVEHPLPLASKRKKIVGPVIRIDKSNDTKSANNSQQHDNCNARYSIVNNSHKSINNDSEQKSKRTSSSIWLSSLNRRKNNLQINQNNNNVQQKWYCILCQKPSNYKGLGELYGPYYIQSDHQRLQRLFSDLNDHTNMNDDDNNKTINHERRSLRKRTAEQQLVNNGDTTITTTMDNKNNKNGNMNETIEQSIQNHKTNNNDQPMEVWIHEDCIVWSTSVYVEGMKIRNLEPAIIESFDHICTKCKLPGATLGCIFKNCQMSPLHYLCAKEKDCDLDEEKFILSCSKHKKRRIIMTKDFEPFDNPQQQRSSTVINQAQEDNDNNIIMLMLIMVIMMNNNHQSIIHSFYFNLDSIWVKQKKIVKISAILI</sequence>
<dbReference type="Gene3D" id="3.30.40.10">
    <property type="entry name" value="Zinc/RING finger domain, C3HC4 (zinc finger)"/>
    <property type="match status" value="1"/>
</dbReference>
<feature type="compositionally biased region" description="Polar residues" evidence="5">
    <location>
        <begin position="82"/>
        <end position="99"/>
    </location>
</feature>
<feature type="compositionally biased region" description="Low complexity" evidence="5">
    <location>
        <begin position="353"/>
        <end position="372"/>
    </location>
</feature>
<feature type="compositionally biased region" description="Polar residues" evidence="5">
    <location>
        <begin position="742"/>
        <end position="753"/>
    </location>
</feature>
<evidence type="ECO:0000256" key="3">
    <source>
        <dbReference type="ARBA" id="ARBA00022771"/>
    </source>
</evidence>
<feature type="compositionally biased region" description="Basic and acidic residues" evidence="5">
    <location>
        <begin position="1018"/>
        <end position="1035"/>
    </location>
</feature>
<feature type="compositionally biased region" description="Polar residues" evidence="5">
    <location>
        <begin position="687"/>
        <end position="702"/>
    </location>
</feature>
<keyword evidence="4" id="KW-0862">Zinc</keyword>
<feature type="compositionally biased region" description="Polar residues" evidence="5">
    <location>
        <begin position="559"/>
        <end position="571"/>
    </location>
</feature>
<feature type="compositionally biased region" description="Low complexity" evidence="5">
    <location>
        <begin position="754"/>
        <end position="767"/>
    </location>
</feature>
<feature type="compositionally biased region" description="Low complexity" evidence="5">
    <location>
        <begin position="703"/>
        <end position="718"/>
    </location>
</feature>
<dbReference type="GO" id="GO:0005634">
    <property type="term" value="C:nucleus"/>
    <property type="evidence" value="ECO:0007669"/>
    <property type="project" value="TreeGrafter"/>
</dbReference>
<feature type="compositionally biased region" description="Polar residues" evidence="5">
    <location>
        <begin position="107"/>
        <end position="119"/>
    </location>
</feature>
<dbReference type="PANTHER" id="PTHR14955:SF4">
    <property type="entry name" value="PHD-TYPE DOMAIN-CONTAINING PROTEIN"/>
    <property type="match status" value="1"/>
</dbReference>
<keyword evidence="3" id="KW-0863">Zinc-finger</keyword>
<feature type="compositionally biased region" description="Low complexity" evidence="5">
    <location>
        <begin position="725"/>
        <end position="741"/>
    </location>
</feature>
<feature type="compositionally biased region" description="Low complexity" evidence="5">
    <location>
        <begin position="388"/>
        <end position="398"/>
    </location>
</feature>
<feature type="compositionally biased region" description="Low complexity" evidence="5">
    <location>
        <begin position="321"/>
        <end position="332"/>
    </location>
</feature>
<gene>
    <name evidence="7" type="primary">TCF20_2</name>
    <name evidence="7" type="ORF">DERF_012641</name>
</gene>
<dbReference type="EMBL" id="ASGP02000006">
    <property type="protein sequence ID" value="KAH9501829.1"/>
    <property type="molecule type" value="Genomic_DNA"/>
</dbReference>
<comment type="caution">
    <text evidence="7">The sequence shown here is derived from an EMBL/GenBank/DDBJ whole genome shotgun (WGS) entry which is preliminary data.</text>
</comment>
<evidence type="ECO:0000313" key="8">
    <source>
        <dbReference type="Proteomes" id="UP000790347"/>
    </source>
</evidence>
<keyword evidence="2" id="KW-0479">Metal-binding</keyword>
<evidence type="ECO:0000256" key="1">
    <source>
        <dbReference type="ARBA" id="ARBA00022553"/>
    </source>
</evidence>
<feature type="compositionally biased region" description="Low complexity" evidence="5">
    <location>
        <begin position="542"/>
        <end position="557"/>
    </location>
</feature>
<name>A0A922KXR2_DERFA</name>
<dbReference type="AlphaFoldDB" id="A0A922KXR2"/>
<proteinExistence type="predicted"/>
<feature type="region of interest" description="Disordered" evidence="5">
    <location>
        <begin position="1018"/>
        <end position="1069"/>
    </location>
</feature>
<feature type="region of interest" description="Disordered" evidence="5">
    <location>
        <begin position="511"/>
        <end position="767"/>
    </location>
</feature>
<dbReference type="InterPro" id="IPR034732">
    <property type="entry name" value="EPHD"/>
</dbReference>
<evidence type="ECO:0000313" key="7">
    <source>
        <dbReference type="EMBL" id="KAH9501829.1"/>
    </source>
</evidence>
<feature type="compositionally biased region" description="Low complexity" evidence="5">
    <location>
        <begin position="648"/>
        <end position="686"/>
    </location>
</feature>
<feature type="compositionally biased region" description="Low complexity" evidence="5">
    <location>
        <begin position="1049"/>
        <end position="1069"/>
    </location>
</feature>
<feature type="compositionally biased region" description="Basic residues" evidence="5">
    <location>
        <begin position="122"/>
        <end position="139"/>
    </location>
</feature>
<organism evidence="7 8">
    <name type="scientific">Dermatophagoides farinae</name>
    <name type="common">American house dust mite</name>
    <dbReference type="NCBI Taxonomy" id="6954"/>
    <lineage>
        <taxon>Eukaryota</taxon>
        <taxon>Metazoa</taxon>
        <taxon>Ecdysozoa</taxon>
        <taxon>Arthropoda</taxon>
        <taxon>Chelicerata</taxon>
        <taxon>Arachnida</taxon>
        <taxon>Acari</taxon>
        <taxon>Acariformes</taxon>
        <taxon>Sarcoptiformes</taxon>
        <taxon>Astigmata</taxon>
        <taxon>Psoroptidia</taxon>
        <taxon>Analgoidea</taxon>
        <taxon>Pyroglyphidae</taxon>
        <taxon>Dermatophagoidinae</taxon>
        <taxon>Dermatophagoides</taxon>
    </lineage>
</organism>
<dbReference type="PANTHER" id="PTHR14955">
    <property type="entry name" value="RETINOIC ACID INDUCED 1/TRANSCRIPTION FACTOR 20"/>
    <property type="match status" value="1"/>
</dbReference>
<dbReference type="PROSITE" id="PS51805">
    <property type="entry name" value="EPHD"/>
    <property type="match status" value="1"/>
</dbReference>
<evidence type="ECO:0000256" key="2">
    <source>
        <dbReference type="ARBA" id="ARBA00022723"/>
    </source>
</evidence>
<dbReference type="InterPro" id="IPR052440">
    <property type="entry name" value="Trans_Reg/Chrom_Remod"/>
</dbReference>
<keyword evidence="8" id="KW-1185">Reference proteome</keyword>
<dbReference type="InterPro" id="IPR013083">
    <property type="entry name" value="Znf_RING/FYVE/PHD"/>
</dbReference>
<protein>
    <submittedName>
        <fullName evidence="7">Transcription factor 20</fullName>
    </submittedName>
</protein>
<accession>A0A922KXR2</accession>
<feature type="compositionally biased region" description="Polar residues" evidence="5">
    <location>
        <begin position="407"/>
        <end position="416"/>
    </location>
</feature>
<feature type="region of interest" description="Disordered" evidence="5">
    <location>
        <begin position="207"/>
        <end position="374"/>
    </location>
</feature>
<feature type="compositionally biased region" description="Low complexity" evidence="5">
    <location>
        <begin position="293"/>
        <end position="312"/>
    </location>
</feature>
<feature type="region of interest" description="Disordered" evidence="5">
    <location>
        <begin position="53"/>
        <end position="170"/>
    </location>
</feature>
<dbReference type="GO" id="GO:0006357">
    <property type="term" value="P:regulation of transcription by RNA polymerase II"/>
    <property type="evidence" value="ECO:0007669"/>
    <property type="project" value="TreeGrafter"/>
</dbReference>
<dbReference type="Proteomes" id="UP000790347">
    <property type="component" value="Unassembled WGS sequence"/>
</dbReference>
<feature type="compositionally biased region" description="Low complexity" evidence="5">
    <location>
        <begin position="236"/>
        <end position="261"/>
    </location>
</feature>
<feature type="compositionally biased region" description="Low complexity" evidence="5">
    <location>
        <begin position="511"/>
        <end position="524"/>
    </location>
</feature>
<evidence type="ECO:0000256" key="5">
    <source>
        <dbReference type="SAM" id="MobiDB-lite"/>
    </source>
</evidence>
<reference evidence="7" key="1">
    <citation type="submission" date="2013-05" db="EMBL/GenBank/DDBJ databases">
        <authorList>
            <person name="Yim A.K.Y."/>
            <person name="Chan T.F."/>
            <person name="Ji K.M."/>
            <person name="Liu X.Y."/>
            <person name="Zhou J.W."/>
            <person name="Li R.Q."/>
            <person name="Yang K.Y."/>
            <person name="Li J."/>
            <person name="Li M."/>
            <person name="Law P.T.W."/>
            <person name="Wu Y.L."/>
            <person name="Cai Z.L."/>
            <person name="Qin H."/>
            <person name="Bao Y."/>
            <person name="Leung R.K.K."/>
            <person name="Ng P.K.S."/>
            <person name="Zou J."/>
            <person name="Zhong X.J."/>
            <person name="Ran P.X."/>
            <person name="Zhong N.S."/>
            <person name="Liu Z.G."/>
            <person name="Tsui S.K.W."/>
        </authorList>
    </citation>
    <scope>NUCLEOTIDE SEQUENCE</scope>
    <source>
        <strain evidence="7">Derf</strain>
        <tissue evidence="7">Whole organism</tissue>
    </source>
</reference>
<dbReference type="GO" id="GO:0008270">
    <property type="term" value="F:zinc ion binding"/>
    <property type="evidence" value="ECO:0007669"/>
    <property type="project" value="UniProtKB-KW"/>
</dbReference>
<keyword evidence="1" id="KW-0597">Phosphoprotein</keyword>
<reference evidence="7" key="2">
    <citation type="journal article" date="2022" name="Res Sq">
        <title>Comparative Genomics Reveals Insights into the Divergent Evolution of Astigmatic Mites and Household Pest Adaptations.</title>
        <authorList>
            <person name="Xiong Q."/>
            <person name="Wan A.T.-Y."/>
            <person name="Liu X.-Y."/>
            <person name="Fung C.S.-H."/>
            <person name="Xiao X."/>
            <person name="Malainual N."/>
            <person name="Hou J."/>
            <person name="Wang L."/>
            <person name="Wang M."/>
            <person name="Yang K."/>
            <person name="Cui Y."/>
            <person name="Leung E."/>
            <person name="Nong W."/>
            <person name="Shin S.-K."/>
            <person name="Au S."/>
            <person name="Jeong K.Y."/>
            <person name="Chew F.T."/>
            <person name="Hui J."/>
            <person name="Leung T.F."/>
            <person name="Tungtrongchitr A."/>
            <person name="Zhong N."/>
            <person name="Liu Z."/>
            <person name="Tsui S."/>
        </authorList>
    </citation>
    <scope>NUCLEOTIDE SEQUENCE</scope>
    <source>
        <strain evidence="7">Derf</strain>
        <tissue evidence="7">Whole organism</tissue>
    </source>
</reference>
<feature type="compositionally biased region" description="Polar residues" evidence="5">
    <location>
        <begin position="601"/>
        <end position="612"/>
    </location>
</feature>
<feature type="domain" description="PHD-type" evidence="6">
    <location>
        <begin position="1063"/>
        <end position="1173"/>
    </location>
</feature>
<feature type="compositionally biased region" description="Polar residues" evidence="5">
    <location>
        <begin position="262"/>
        <end position="272"/>
    </location>
</feature>
<feature type="compositionally biased region" description="Low complexity" evidence="5">
    <location>
        <begin position="630"/>
        <end position="641"/>
    </location>
</feature>